<feature type="transmembrane region" description="Helical" evidence="1">
    <location>
        <begin position="421"/>
        <end position="443"/>
    </location>
</feature>
<dbReference type="RefSeq" id="WP_129440194.1">
    <property type="nucleotide sequence ID" value="NZ_CP035492.1"/>
</dbReference>
<feature type="transmembrane region" description="Helical" evidence="1">
    <location>
        <begin position="362"/>
        <end position="381"/>
    </location>
</feature>
<accession>A0A4P6EVG6</accession>
<dbReference type="SUPFAM" id="SSF103473">
    <property type="entry name" value="MFS general substrate transporter"/>
    <property type="match status" value="1"/>
</dbReference>
<feature type="transmembrane region" description="Helical" evidence="1">
    <location>
        <begin position="48"/>
        <end position="73"/>
    </location>
</feature>
<protein>
    <submittedName>
        <fullName evidence="2">MFS transporter</fullName>
    </submittedName>
</protein>
<name>A0A4P6EVG6_9BACL</name>
<evidence type="ECO:0000256" key="1">
    <source>
        <dbReference type="SAM" id="Phobius"/>
    </source>
</evidence>
<proteinExistence type="predicted"/>
<keyword evidence="1" id="KW-0812">Transmembrane</keyword>
<feature type="transmembrane region" description="Helical" evidence="1">
    <location>
        <begin position="516"/>
        <end position="535"/>
    </location>
</feature>
<sequence>MYTKLRWHKWLSHHPTLRKLQTAAFMRSICQGIAVVVTSLYLKELGWSGGAIGGLLIAAGLFRTIMTTFAGTWNSLLGPRKLLLLAEAVTAAAGITAACTRSSSLLCAAIIAAGFGMGHTGSSGPAGPIERRWLGAFGSRSGSGGIFGKNAMLTYGGMGIGSLLASLTPWLQAWLPGAAAYRVVYGLLAACALTGAAVLLTVEGGARQNKPQKAADKPQSSGLSAAEIHEPNHTVEMLDPQKAALPHPAATLHAQQTTVNTRRAWHATEASEANKTANRQAAAVTEVIKSTDRQATAAAEASEQPAKPTAAVDRTTALLAQHPPEASLPSARLRTKRTLIAAGLAAAAAVSAAALPLCRQHVPGAIAPVITFVLLMVAAVVRVSGGPKEELTSIVQIVNTVAVTLSGTMSSYWLAAKFGASAGMAGIVLAASYLLAGALSLAGEHAARTFGPVKAVVYFQLAGVVCTLALPWVPNFWEAAVLFALCSMFNLGSRGTRNAVMFDNRARHKQSGWAKFTSFLVRFGVVLWPGAFGSLIEEGEYVLPFYMAAAIQSVSAWLYGRVRGTRTEQADRS</sequence>
<keyword evidence="1" id="KW-1133">Transmembrane helix</keyword>
<dbReference type="PANTHER" id="PTHR23520:SF5">
    <property type="entry name" value="TRANSPORTER, PUTATIVE (AFU_ORTHOLOGUE AFUA_3G04000)-RELATED"/>
    <property type="match status" value="1"/>
</dbReference>
<organism evidence="2 3">
    <name type="scientific">Paenibacillus protaetiae</name>
    <dbReference type="NCBI Taxonomy" id="2509456"/>
    <lineage>
        <taxon>Bacteria</taxon>
        <taxon>Bacillati</taxon>
        <taxon>Bacillota</taxon>
        <taxon>Bacilli</taxon>
        <taxon>Bacillales</taxon>
        <taxon>Paenibacillaceae</taxon>
        <taxon>Paenibacillus</taxon>
    </lineage>
</organism>
<feature type="transmembrane region" description="Helical" evidence="1">
    <location>
        <begin position="152"/>
        <end position="171"/>
    </location>
</feature>
<dbReference type="Proteomes" id="UP000293568">
    <property type="component" value="Chromosome"/>
</dbReference>
<feature type="transmembrane region" description="Helical" evidence="1">
    <location>
        <begin position="183"/>
        <end position="202"/>
    </location>
</feature>
<feature type="transmembrane region" description="Helical" evidence="1">
    <location>
        <begin position="455"/>
        <end position="473"/>
    </location>
</feature>
<reference evidence="2 3" key="1">
    <citation type="submission" date="2019-01" db="EMBL/GenBank/DDBJ databases">
        <title>Genome sequencing of strain FW100M-2.</title>
        <authorList>
            <person name="Heo J."/>
            <person name="Kim S.-J."/>
            <person name="Kim J.-S."/>
            <person name="Hong S.-B."/>
            <person name="Kwon S.-W."/>
        </authorList>
    </citation>
    <scope>NUCLEOTIDE SEQUENCE [LARGE SCALE GENOMIC DNA]</scope>
    <source>
        <strain evidence="2 3">FW100M-2</strain>
    </source>
</reference>
<dbReference type="KEGG" id="pprt:ET464_08970"/>
<evidence type="ECO:0000313" key="3">
    <source>
        <dbReference type="Proteomes" id="UP000293568"/>
    </source>
</evidence>
<feature type="transmembrane region" description="Helical" evidence="1">
    <location>
        <begin position="541"/>
        <end position="559"/>
    </location>
</feature>
<dbReference type="OrthoDB" id="9810492at2"/>
<dbReference type="EMBL" id="CP035492">
    <property type="protein sequence ID" value="QAY66525.1"/>
    <property type="molecule type" value="Genomic_DNA"/>
</dbReference>
<feature type="transmembrane region" description="Helical" evidence="1">
    <location>
        <begin position="338"/>
        <end position="356"/>
    </location>
</feature>
<evidence type="ECO:0000313" key="2">
    <source>
        <dbReference type="EMBL" id="QAY66525.1"/>
    </source>
</evidence>
<dbReference type="AlphaFoldDB" id="A0A4P6EVG6"/>
<gene>
    <name evidence="2" type="ORF">ET464_08970</name>
</gene>
<feature type="transmembrane region" description="Helical" evidence="1">
    <location>
        <begin position="393"/>
        <end position="415"/>
    </location>
</feature>
<keyword evidence="1" id="KW-0472">Membrane</keyword>
<feature type="transmembrane region" description="Helical" evidence="1">
    <location>
        <begin position="479"/>
        <end position="496"/>
    </location>
</feature>
<keyword evidence="3" id="KW-1185">Reference proteome</keyword>
<dbReference type="Gene3D" id="1.20.1250.20">
    <property type="entry name" value="MFS general substrate transporter like domains"/>
    <property type="match status" value="2"/>
</dbReference>
<dbReference type="PANTHER" id="PTHR23520">
    <property type="entry name" value="TRANSPORTER, PUTATIVE (AFU_ORTHOLOGUE AFUA_3G04000)-RELATED"/>
    <property type="match status" value="1"/>
</dbReference>
<dbReference type="InterPro" id="IPR036259">
    <property type="entry name" value="MFS_trans_sf"/>
</dbReference>